<dbReference type="EMBL" id="WHLY01000002">
    <property type="protein sequence ID" value="MPR34512.1"/>
    <property type="molecule type" value="Genomic_DNA"/>
</dbReference>
<accession>A0A7C9FS37</accession>
<dbReference type="SMART" id="SM00450">
    <property type="entry name" value="RHOD"/>
    <property type="match status" value="1"/>
</dbReference>
<evidence type="ECO:0000313" key="3">
    <source>
        <dbReference type="EMBL" id="MPR34512.1"/>
    </source>
</evidence>
<evidence type="ECO:0000313" key="4">
    <source>
        <dbReference type="Proteomes" id="UP000479293"/>
    </source>
</evidence>
<organism evidence="3 4">
    <name type="scientific">Salmonirosea aquatica</name>
    <dbReference type="NCBI Taxonomy" id="2654236"/>
    <lineage>
        <taxon>Bacteria</taxon>
        <taxon>Pseudomonadati</taxon>
        <taxon>Bacteroidota</taxon>
        <taxon>Cytophagia</taxon>
        <taxon>Cytophagales</taxon>
        <taxon>Spirosomataceae</taxon>
        <taxon>Salmonirosea</taxon>
    </lineage>
</organism>
<gene>
    <name evidence="3" type="ORF">GBK04_14390</name>
</gene>
<dbReference type="Gene3D" id="3.40.250.10">
    <property type="entry name" value="Rhodanese-like domain"/>
    <property type="match status" value="1"/>
</dbReference>
<dbReference type="AlphaFoldDB" id="A0A7C9FS37"/>
<evidence type="ECO:0000259" key="2">
    <source>
        <dbReference type="PROSITE" id="PS50206"/>
    </source>
</evidence>
<dbReference type="PANTHER" id="PTHR43031:SF1">
    <property type="entry name" value="PYRIDINE NUCLEOTIDE-DISULPHIDE OXIDOREDUCTASE"/>
    <property type="match status" value="1"/>
</dbReference>
<dbReference type="Pfam" id="PF00581">
    <property type="entry name" value="Rhodanese"/>
    <property type="match status" value="1"/>
</dbReference>
<keyword evidence="1" id="KW-0732">Signal</keyword>
<dbReference type="InterPro" id="IPR036873">
    <property type="entry name" value="Rhodanese-like_dom_sf"/>
</dbReference>
<dbReference type="InterPro" id="IPR001763">
    <property type="entry name" value="Rhodanese-like_dom"/>
</dbReference>
<reference evidence="3 4" key="1">
    <citation type="submission" date="2019-10" db="EMBL/GenBank/DDBJ databases">
        <title>Draft Genome Sequence of Cytophagaceae sp. SJW1-29.</title>
        <authorList>
            <person name="Choi A."/>
        </authorList>
    </citation>
    <scope>NUCLEOTIDE SEQUENCE [LARGE SCALE GENOMIC DNA]</scope>
    <source>
        <strain evidence="3 4">SJW1-29</strain>
    </source>
</reference>
<dbReference type="CDD" id="cd00158">
    <property type="entry name" value="RHOD"/>
    <property type="match status" value="1"/>
</dbReference>
<dbReference type="InterPro" id="IPR050229">
    <property type="entry name" value="GlpE_sulfurtransferase"/>
</dbReference>
<feature type="signal peptide" evidence="1">
    <location>
        <begin position="1"/>
        <end position="21"/>
    </location>
</feature>
<sequence length="136" mass="15021">MKLLKCIILLMLTLASLAGTAQTPLSVEAFDQKLAGAPQGQLLDVRTPAEYVQGHLPRSSNFDFRDPVFVQKIATLDKDKPVFVYCLSGGRSGQAAKLLAQNGFKEVYDMQGGTLNGQRPVCLPRKTRVPRKFRQE</sequence>
<dbReference type="Proteomes" id="UP000479293">
    <property type="component" value="Unassembled WGS sequence"/>
</dbReference>
<keyword evidence="4" id="KW-1185">Reference proteome</keyword>
<feature type="chain" id="PRO_5028883794" evidence="1">
    <location>
        <begin position="22"/>
        <end position="136"/>
    </location>
</feature>
<dbReference type="SUPFAM" id="SSF52821">
    <property type="entry name" value="Rhodanese/Cell cycle control phosphatase"/>
    <property type="match status" value="1"/>
</dbReference>
<protein>
    <submittedName>
        <fullName evidence="3">Rhodanese-like domain-containing protein</fullName>
    </submittedName>
</protein>
<dbReference type="RefSeq" id="WP_152760799.1">
    <property type="nucleotide sequence ID" value="NZ_WHLY01000002.1"/>
</dbReference>
<dbReference type="PROSITE" id="PS50206">
    <property type="entry name" value="RHODANESE_3"/>
    <property type="match status" value="1"/>
</dbReference>
<feature type="domain" description="Rhodanese" evidence="2">
    <location>
        <begin position="36"/>
        <end position="123"/>
    </location>
</feature>
<name>A0A7C9FS37_9BACT</name>
<proteinExistence type="predicted"/>
<evidence type="ECO:0000256" key="1">
    <source>
        <dbReference type="SAM" id="SignalP"/>
    </source>
</evidence>
<dbReference type="PANTHER" id="PTHR43031">
    <property type="entry name" value="FAD-DEPENDENT OXIDOREDUCTASE"/>
    <property type="match status" value="1"/>
</dbReference>
<comment type="caution">
    <text evidence="3">The sequence shown here is derived from an EMBL/GenBank/DDBJ whole genome shotgun (WGS) entry which is preliminary data.</text>
</comment>